<evidence type="ECO:0000256" key="1">
    <source>
        <dbReference type="SAM" id="MobiDB-lite"/>
    </source>
</evidence>
<feature type="compositionally biased region" description="Pro residues" evidence="1">
    <location>
        <begin position="1"/>
        <end position="20"/>
    </location>
</feature>
<feature type="compositionally biased region" description="Polar residues" evidence="1">
    <location>
        <begin position="66"/>
        <end position="77"/>
    </location>
</feature>
<dbReference type="AlphaFoldDB" id="A0A1Y2DA36"/>
<comment type="caution">
    <text evidence="2">The sequence shown here is derived from an EMBL/GenBank/DDBJ whole genome shotgun (WGS) entry which is preliminary data.</text>
</comment>
<feature type="region of interest" description="Disordered" evidence="1">
    <location>
        <begin position="143"/>
        <end position="164"/>
    </location>
</feature>
<accession>A0A1Y2DA36</accession>
<gene>
    <name evidence="2" type="ORF">BCR35DRAFT_215868</name>
</gene>
<name>A0A1Y2DA36_9BASI</name>
<feature type="region of interest" description="Disordered" evidence="1">
    <location>
        <begin position="1"/>
        <end position="48"/>
    </location>
</feature>
<organism evidence="2 3">
    <name type="scientific">Leucosporidium creatinivorum</name>
    <dbReference type="NCBI Taxonomy" id="106004"/>
    <lineage>
        <taxon>Eukaryota</taxon>
        <taxon>Fungi</taxon>
        <taxon>Dikarya</taxon>
        <taxon>Basidiomycota</taxon>
        <taxon>Pucciniomycotina</taxon>
        <taxon>Microbotryomycetes</taxon>
        <taxon>Leucosporidiales</taxon>
        <taxon>Leucosporidium</taxon>
    </lineage>
</organism>
<feature type="region of interest" description="Disordered" evidence="1">
    <location>
        <begin position="66"/>
        <end position="101"/>
    </location>
</feature>
<keyword evidence="3" id="KW-1185">Reference proteome</keyword>
<dbReference type="Proteomes" id="UP000193467">
    <property type="component" value="Unassembled WGS sequence"/>
</dbReference>
<reference evidence="2 3" key="1">
    <citation type="submission" date="2016-07" db="EMBL/GenBank/DDBJ databases">
        <title>Pervasive Adenine N6-methylation of Active Genes in Fungi.</title>
        <authorList>
            <consortium name="DOE Joint Genome Institute"/>
            <person name="Mondo S.J."/>
            <person name="Dannebaum R.O."/>
            <person name="Kuo R.C."/>
            <person name="Labutti K."/>
            <person name="Haridas S."/>
            <person name="Kuo A."/>
            <person name="Salamov A."/>
            <person name="Ahrendt S.R."/>
            <person name="Lipzen A."/>
            <person name="Sullivan W."/>
            <person name="Andreopoulos W.B."/>
            <person name="Clum A."/>
            <person name="Lindquist E."/>
            <person name="Daum C."/>
            <person name="Ramamoorthy G.K."/>
            <person name="Gryganskyi A."/>
            <person name="Culley D."/>
            <person name="Magnuson J.K."/>
            <person name="James T.Y."/>
            <person name="O'Malley M.A."/>
            <person name="Stajich J.E."/>
            <person name="Spatafora J.W."/>
            <person name="Visel A."/>
            <person name="Grigoriev I.V."/>
        </authorList>
    </citation>
    <scope>NUCLEOTIDE SEQUENCE [LARGE SCALE GENOMIC DNA]</scope>
    <source>
        <strain evidence="2 3">62-1032</strain>
    </source>
</reference>
<protein>
    <submittedName>
        <fullName evidence="2">Uncharacterized protein</fullName>
    </submittedName>
</protein>
<dbReference type="InParanoid" id="A0A1Y2DA36"/>
<proteinExistence type="predicted"/>
<evidence type="ECO:0000313" key="3">
    <source>
        <dbReference type="Proteomes" id="UP000193467"/>
    </source>
</evidence>
<dbReference type="EMBL" id="MCGR01000088">
    <property type="protein sequence ID" value="ORY55966.1"/>
    <property type="molecule type" value="Genomic_DNA"/>
</dbReference>
<sequence>MIAPPLPSPWCAAPLPPLPPSQLRRSDLPSQYRPPTPQAGTSTSRECRFGSRSFKLGAAASLSKTTDLPLTTESPTFPRSRFTPFKPTPSSTAGARQRRRRKCLALSSPIEMSEDESDPRLLLKALSLPLLLPWSSARSFPRSLRRRKHSAPAAPPPNGPRRERLTDPTLFLRELNKADSLPLLSYSSEADSMLAEPSGSIFAEASVSSSLGEAATTTVSAWESGVATAVISTVTASVDYYTSSVSAGCAPTVTVWVGSIASSATSSGLASSSTSVSSSGNQTAIRAQAQQAADTTSGASSTIISGGAFFLTVGAAVVMV</sequence>
<evidence type="ECO:0000313" key="2">
    <source>
        <dbReference type="EMBL" id="ORY55966.1"/>
    </source>
</evidence>